<gene>
    <name evidence="2" type="ORF">GCM10008098_20850</name>
</gene>
<feature type="compositionally biased region" description="Low complexity" evidence="1">
    <location>
        <begin position="1"/>
        <end position="20"/>
    </location>
</feature>
<dbReference type="Proteomes" id="UP000621898">
    <property type="component" value="Unassembled WGS sequence"/>
</dbReference>
<evidence type="ECO:0000313" key="3">
    <source>
        <dbReference type="Proteomes" id="UP000621898"/>
    </source>
</evidence>
<sequence>MAPKANAASATVTTPSAANTQASGNQRSAQAALRKAARAIHPSRDAFMRLSVGDRDIVAPNRLRGQADQGLASMELNRAATFAPPPAKQGEAGAQGGGEGKSNPSPTLPYK</sequence>
<organism evidence="2 3">
    <name type="scientific">Rhodanobacter panaciterrae</name>
    <dbReference type="NCBI Taxonomy" id="490572"/>
    <lineage>
        <taxon>Bacteria</taxon>
        <taxon>Pseudomonadati</taxon>
        <taxon>Pseudomonadota</taxon>
        <taxon>Gammaproteobacteria</taxon>
        <taxon>Lysobacterales</taxon>
        <taxon>Rhodanobacteraceae</taxon>
        <taxon>Rhodanobacter</taxon>
    </lineage>
</organism>
<reference evidence="3" key="1">
    <citation type="journal article" date="2019" name="Int. J. Syst. Evol. Microbiol.">
        <title>The Global Catalogue of Microorganisms (GCM) 10K type strain sequencing project: providing services to taxonomists for standard genome sequencing and annotation.</title>
        <authorList>
            <consortium name="The Broad Institute Genomics Platform"/>
            <consortium name="The Broad Institute Genome Sequencing Center for Infectious Disease"/>
            <person name="Wu L."/>
            <person name="Ma J."/>
        </authorList>
    </citation>
    <scope>NUCLEOTIDE SEQUENCE [LARGE SCALE GENOMIC DNA]</scope>
    <source>
        <strain evidence="3">KCTC 22232</strain>
    </source>
</reference>
<comment type="caution">
    <text evidence="2">The sequence shown here is derived from an EMBL/GenBank/DDBJ whole genome shotgun (WGS) entry which is preliminary data.</text>
</comment>
<accession>A0ABQ2ZZN4</accession>
<evidence type="ECO:0000256" key="1">
    <source>
        <dbReference type="SAM" id="MobiDB-lite"/>
    </source>
</evidence>
<protein>
    <submittedName>
        <fullName evidence="2">Uncharacterized protein</fullName>
    </submittedName>
</protein>
<keyword evidence="3" id="KW-1185">Reference proteome</keyword>
<proteinExistence type="predicted"/>
<feature type="region of interest" description="Disordered" evidence="1">
    <location>
        <begin position="80"/>
        <end position="111"/>
    </location>
</feature>
<feature type="region of interest" description="Disordered" evidence="1">
    <location>
        <begin position="1"/>
        <end position="44"/>
    </location>
</feature>
<evidence type="ECO:0000313" key="2">
    <source>
        <dbReference type="EMBL" id="GGY27605.1"/>
    </source>
</evidence>
<name>A0ABQ2ZZN4_9GAMM</name>
<dbReference type="EMBL" id="BMXT01000002">
    <property type="protein sequence ID" value="GGY27605.1"/>
    <property type="molecule type" value="Genomic_DNA"/>
</dbReference>